<geneLocation type="plasmid" evidence="1">
    <name>pM830MA</name>
</geneLocation>
<reference evidence="1" key="1">
    <citation type="journal article" date="2019" name="Front. Microbiol.">
        <title>Arcobacter cryaerophilus Isolated From New Zealand Mussels Harbor a Putative Virulence Plasmid.</title>
        <authorList>
            <person name="On S.L.W."/>
            <person name="Althaus D."/>
            <person name="Miller W.G."/>
            <person name="Lizamore D."/>
            <person name="Wong S.G.L."/>
            <person name="Mathai A.J."/>
            <person name="Chelikani V."/>
            <person name="Carter G.P."/>
        </authorList>
    </citation>
    <scope>NUCLEOTIDE SEQUENCE</scope>
    <source>
        <strain evidence="1">M830MA</strain>
        <plasmid evidence="1">pM830MA</plasmid>
    </source>
</reference>
<dbReference type="GeneID" id="76530305"/>
<sequence>MLQKTQEVLELIANDELFENNDIRFVGGTALSHLIDHRLLEELL</sequence>
<organism evidence="1">
    <name type="scientific">Aliarcobacter cryaerophilus</name>
    <dbReference type="NCBI Taxonomy" id="28198"/>
    <lineage>
        <taxon>Bacteria</taxon>
        <taxon>Pseudomonadati</taxon>
        <taxon>Campylobacterota</taxon>
        <taxon>Epsilonproteobacteria</taxon>
        <taxon>Campylobacterales</taxon>
        <taxon>Arcobacteraceae</taxon>
        <taxon>Aliarcobacter</taxon>
    </lineage>
</organism>
<dbReference type="EMBL" id="MK715471">
    <property type="protein sequence ID" value="QEI46207.1"/>
    <property type="molecule type" value="Genomic_DNA"/>
</dbReference>
<dbReference type="AlphaFoldDB" id="A0A5C0E3K0"/>
<name>A0A5C0E3K0_9BACT</name>
<keyword evidence="1" id="KW-0614">Plasmid</keyword>
<dbReference type="RefSeq" id="WP_257792995.1">
    <property type="nucleotide sequence ID" value="NZ_JAODBY010000007.1"/>
</dbReference>
<proteinExistence type="predicted"/>
<accession>A0A5C0E3K0</accession>
<evidence type="ECO:0000313" key="1">
    <source>
        <dbReference type="EMBL" id="QEI46207.1"/>
    </source>
</evidence>
<gene>
    <name evidence="1" type="ORF">pM830MA_0006</name>
</gene>
<evidence type="ECO:0008006" key="2">
    <source>
        <dbReference type="Google" id="ProtNLM"/>
    </source>
</evidence>
<protein>
    <recommendedName>
        <fullName evidence="2">Nucleotidyl transferase AbiEii/AbiGii toxin family protein</fullName>
    </recommendedName>
</protein>